<evidence type="ECO:0000313" key="2">
    <source>
        <dbReference type="EMBL" id="CAL1545283.1"/>
    </source>
</evidence>
<dbReference type="SUPFAM" id="SSF116846">
    <property type="entry name" value="MIT domain"/>
    <property type="match status" value="1"/>
</dbReference>
<proteinExistence type="predicted"/>
<dbReference type="Gene3D" id="3.30.870.30">
    <property type="entry name" value="MITD, C-terminal phospholipase D-like domain"/>
    <property type="match status" value="1"/>
</dbReference>
<dbReference type="AlphaFoldDB" id="A0AAV2IKL7"/>
<sequence length="251" mass="28803">MADDKSAGVEASAISILKRAVELDNSHRYEESLTCYQEGVGLLMQVLKGVTESVKRQRYRQKIEEYLARAEELKVFVKEEKEASKQHTQIQIEANSTGHSYESLFGYYLNKFVTAVEVEDPYIRSHHQIQNFLRLCELIVRKKTSVKTINLKTGMDDDQSSQQQQQQKLLSIGRSLQQHGILLEISYSNTLHDREIRLDTGWVIKIGRGLDMFKNCDKFAIGFCDLELRPCHETTVDIFHRAAVKSSSRSS</sequence>
<evidence type="ECO:0000259" key="1">
    <source>
        <dbReference type="SMART" id="SM00745"/>
    </source>
</evidence>
<dbReference type="InterPro" id="IPR032341">
    <property type="entry name" value="MITD1_C"/>
</dbReference>
<comment type="caution">
    <text evidence="2">The sequence shown here is derived from an EMBL/GenBank/DDBJ whole genome shotgun (WGS) entry which is preliminary data.</text>
</comment>
<dbReference type="EMBL" id="CAXITT010000695">
    <property type="protein sequence ID" value="CAL1545283.1"/>
    <property type="molecule type" value="Genomic_DNA"/>
</dbReference>
<dbReference type="InterPro" id="IPR045331">
    <property type="entry name" value="MITD1_N"/>
</dbReference>
<accession>A0AAV2IKL7</accession>
<dbReference type="CDD" id="cd02683">
    <property type="entry name" value="MIT_1"/>
    <property type="match status" value="1"/>
</dbReference>
<gene>
    <name evidence="2" type="ORF">GSLYS_00018766001</name>
</gene>
<name>A0AAV2IKL7_LYMST</name>
<dbReference type="Proteomes" id="UP001497497">
    <property type="component" value="Unassembled WGS sequence"/>
</dbReference>
<dbReference type="InterPro" id="IPR007330">
    <property type="entry name" value="MIT_dom"/>
</dbReference>
<dbReference type="PANTHER" id="PTHR21222:SF1">
    <property type="entry name" value="MIT DOMAIN-CONTAINING PROTEIN 1"/>
    <property type="match status" value="1"/>
</dbReference>
<dbReference type="Gene3D" id="1.20.58.80">
    <property type="entry name" value="Phosphotransferase system, lactose/cellobiose-type IIA subunit"/>
    <property type="match status" value="1"/>
</dbReference>
<dbReference type="InterPro" id="IPR036181">
    <property type="entry name" value="MIT_dom_sf"/>
</dbReference>
<keyword evidence="3" id="KW-1185">Reference proteome</keyword>
<dbReference type="PANTHER" id="PTHR21222">
    <property type="entry name" value="MIT DOMAIN-CONTAINING PROTEIN 1"/>
    <property type="match status" value="1"/>
</dbReference>
<reference evidence="2 3" key="1">
    <citation type="submission" date="2024-04" db="EMBL/GenBank/DDBJ databases">
        <authorList>
            <consortium name="Genoscope - CEA"/>
            <person name="William W."/>
        </authorList>
    </citation>
    <scope>NUCLEOTIDE SEQUENCE [LARGE SCALE GENOMIC DNA]</scope>
</reference>
<evidence type="ECO:0000313" key="3">
    <source>
        <dbReference type="Proteomes" id="UP001497497"/>
    </source>
</evidence>
<dbReference type="Pfam" id="PF04212">
    <property type="entry name" value="MIT"/>
    <property type="match status" value="1"/>
</dbReference>
<organism evidence="2 3">
    <name type="scientific">Lymnaea stagnalis</name>
    <name type="common">Great pond snail</name>
    <name type="synonym">Helix stagnalis</name>
    <dbReference type="NCBI Taxonomy" id="6523"/>
    <lineage>
        <taxon>Eukaryota</taxon>
        <taxon>Metazoa</taxon>
        <taxon>Spiralia</taxon>
        <taxon>Lophotrochozoa</taxon>
        <taxon>Mollusca</taxon>
        <taxon>Gastropoda</taxon>
        <taxon>Heterobranchia</taxon>
        <taxon>Euthyneura</taxon>
        <taxon>Panpulmonata</taxon>
        <taxon>Hygrophila</taxon>
        <taxon>Lymnaeoidea</taxon>
        <taxon>Lymnaeidae</taxon>
        <taxon>Lymnaea</taxon>
    </lineage>
</organism>
<feature type="domain" description="MIT" evidence="1">
    <location>
        <begin position="6"/>
        <end position="84"/>
    </location>
</feature>
<dbReference type="InterPro" id="IPR038113">
    <property type="entry name" value="MITD1_C_sf"/>
</dbReference>
<protein>
    <recommendedName>
        <fullName evidence="1">MIT domain-containing protein</fullName>
    </recommendedName>
</protein>
<dbReference type="SMART" id="SM00745">
    <property type="entry name" value="MIT"/>
    <property type="match status" value="1"/>
</dbReference>
<dbReference type="InterPro" id="IPR052817">
    <property type="entry name" value="MIT_domain_contain_protein1"/>
</dbReference>
<dbReference type="Pfam" id="PF16565">
    <property type="entry name" value="MIT_C"/>
    <property type="match status" value="1"/>
</dbReference>